<keyword evidence="2" id="KW-1185">Reference proteome</keyword>
<organism evidence="1 2">
    <name type="scientific">Oceanobacillus jeddahense</name>
    <dbReference type="NCBI Taxonomy" id="1462527"/>
    <lineage>
        <taxon>Bacteria</taxon>
        <taxon>Bacillati</taxon>
        <taxon>Bacillota</taxon>
        <taxon>Bacilli</taxon>
        <taxon>Bacillales</taxon>
        <taxon>Bacillaceae</taxon>
        <taxon>Oceanobacillus</taxon>
    </lineage>
</organism>
<evidence type="ECO:0000313" key="1">
    <source>
        <dbReference type="EMBL" id="UUI02125.1"/>
    </source>
</evidence>
<evidence type="ECO:0000313" key="2">
    <source>
        <dbReference type="Proteomes" id="UP001059773"/>
    </source>
</evidence>
<name>A0ABY5JQQ5_9BACI</name>
<protein>
    <submittedName>
        <fullName evidence="1">Uncharacterized protein</fullName>
    </submittedName>
</protein>
<dbReference type="EMBL" id="CP101914">
    <property type="protein sequence ID" value="UUI02125.1"/>
    <property type="molecule type" value="Genomic_DNA"/>
</dbReference>
<dbReference type="Pfam" id="PF26328">
    <property type="entry name" value="YolC_YozM"/>
    <property type="match status" value="1"/>
</dbReference>
<dbReference type="RefSeq" id="WP_256707392.1">
    <property type="nucleotide sequence ID" value="NZ_CP101914.1"/>
</dbReference>
<gene>
    <name evidence="1" type="ORF">NP439_19085</name>
</gene>
<proteinExistence type="predicted"/>
<accession>A0ABY5JQQ5</accession>
<sequence length="177" mass="20572">MKKIIIPSVIVVFIILSAIFSSDFFEEEKEEDDRLSEILEYANENYDLSASTGGRTQGENDGILFFEINRDTINIEAFHSDIVDKMDQYDLTDKYDLEIKQTSTEEARLERLERNIDSIIRDYLSENDMDDNITFDTNIDQNNPSVTFNIREASNVDKEELEEIMNQFINVEINTGE</sequence>
<dbReference type="InterPro" id="IPR058995">
    <property type="entry name" value="YolC/YozM-like"/>
</dbReference>
<dbReference type="Proteomes" id="UP001059773">
    <property type="component" value="Chromosome"/>
</dbReference>
<reference evidence="1" key="1">
    <citation type="submission" date="2022-07" db="EMBL/GenBank/DDBJ databases">
        <title>FELIX.</title>
        <authorList>
            <person name="Wan K.H."/>
            <person name="Park S."/>
            <person name="Lawrence Q."/>
            <person name="Eichenberger J.P."/>
            <person name="Booth B.W."/>
            <person name="Piaggio A.J."/>
            <person name="Chandler J.C."/>
            <person name="Franklin A.B."/>
            <person name="Celniker S.E."/>
        </authorList>
    </citation>
    <scope>NUCLEOTIDE SEQUENCE</scope>
    <source>
        <strain evidence="1">QA-1986 374</strain>
    </source>
</reference>